<name>X1TMG7_9ZZZZ</name>
<gene>
    <name evidence="1" type="ORF">S12H4_41429</name>
</gene>
<sequence length="169" mass="20182">TGTGVQKDKNPQNLNAQIYKNDIFAFIGKYSRLLNLELKFHIDEGFLEDCILMYDDILNSIPYTNEDLASIILKIINKFFKVVPNKFKSNFIIKNLFDDETAYYIIEILMNHFNYMPNDFRNFLSFNLLKLDLPYESLSYTLTENFFKFPDSIKERIIEFFENKNEKNY</sequence>
<dbReference type="AlphaFoldDB" id="X1TMG7"/>
<organism evidence="1">
    <name type="scientific">marine sediment metagenome</name>
    <dbReference type="NCBI Taxonomy" id="412755"/>
    <lineage>
        <taxon>unclassified sequences</taxon>
        <taxon>metagenomes</taxon>
        <taxon>ecological metagenomes</taxon>
    </lineage>
</organism>
<accession>X1TMG7</accession>
<comment type="caution">
    <text evidence="1">The sequence shown here is derived from an EMBL/GenBank/DDBJ whole genome shotgun (WGS) entry which is preliminary data.</text>
</comment>
<evidence type="ECO:0000313" key="1">
    <source>
        <dbReference type="EMBL" id="GAJ06513.1"/>
    </source>
</evidence>
<reference evidence="1" key="1">
    <citation type="journal article" date="2014" name="Front. Microbiol.">
        <title>High frequency of phylogenetically diverse reductive dehalogenase-homologous genes in deep subseafloor sedimentary metagenomes.</title>
        <authorList>
            <person name="Kawai M."/>
            <person name="Futagami T."/>
            <person name="Toyoda A."/>
            <person name="Takaki Y."/>
            <person name="Nishi S."/>
            <person name="Hori S."/>
            <person name="Arai W."/>
            <person name="Tsubouchi T."/>
            <person name="Morono Y."/>
            <person name="Uchiyama I."/>
            <person name="Ito T."/>
            <person name="Fujiyama A."/>
            <person name="Inagaki F."/>
            <person name="Takami H."/>
        </authorList>
    </citation>
    <scope>NUCLEOTIDE SEQUENCE</scope>
    <source>
        <strain evidence="1">Expedition CK06-06</strain>
    </source>
</reference>
<dbReference type="EMBL" id="BARW01025249">
    <property type="protein sequence ID" value="GAJ06513.1"/>
    <property type="molecule type" value="Genomic_DNA"/>
</dbReference>
<proteinExistence type="predicted"/>
<protein>
    <submittedName>
        <fullName evidence="1">Uncharacterized protein</fullName>
    </submittedName>
</protein>
<feature type="non-terminal residue" evidence="1">
    <location>
        <position position="1"/>
    </location>
</feature>